<reference evidence="1" key="1">
    <citation type="journal article" date="2020" name="Nature">
        <title>Giant virus diversity and host interactions through global metagenomics.</title>
        <authorList>
            <person name="Schulz F."/>
            <person name="Roux S."/>
            <person name="Paez-Espino D."/>
            <person name="Jungbluth S."/>
            <person name="Walsh D.A."/>
            <person name="Denef V.J."/>
            <person name="McMahon K.D."/>
            <person name="Konstantinidis K.T."/>
            <person name="Eloe-Fadrosh E.A."/>
            <person name="Kyrpides N.C."/>
            <person name="Woyke T."/>
        </authorList>
    </citation>
    <scope>NUCLEOTIDE SEQUENCE</scope>
    <source>
        <strain evidence="1">GVMAG-M-3300020192-26</strain>
    </source>
</reference>
<proteinExistence type="predicted"/>
<evidence type="ECO:0008006" key="2">
    <source>
        <dbReference type="Google" id="ProtNLM"/>
    </source>
</evidence>
<evidence type="ECO:0000313" key="1">
    <source>
        <dbReference type="EMBL" id="QHT00038.1"/>
    </source>
</evidence>
<organism evidence="1">
    <name type="scientific">viral metagenome</name>
    <dbReference type="NCBI Taxonomy" id="1070528"/>
    <lineage>
        <taxon>unclassified sequences</taxon>
        <taxon>metagenomes</taxon>
        <taxon>organismal metagenomes</taxon>
    </lineage>
</organism>
<protein>
    <recommendedName>
        <fullName evidence="2">Ankyrin repeat protein</fullName>
    </recommendedName>
</protein>
<dbReference type="AlphaFoldDB" id="A0A6C0C619"/>
<name>A0A6C0C619_9ZZZZ</name>
<sequence length="333" mass="39023">MEDQLINVEIINELIKKSPYGIALSEFDCVNTCVGNRTIALMLWELQNFDRRITETFRKITVLNTLRININKILAHPNIDFLIQANRATLINIIFYANANMYMDVETLEIILKYHKINPDAITENNSVALFVTNSFHHPQYTGIISTLIKYGANIELNRSGLHCDQQLYGMSQNREPLQIILHHTAHFYGLKYIFGNYTHEYIDIIFTHILMCGKISSLQHLNEKDRKSIRIFEDWLRNIRQLPVDIEIMRTVLIEPINEFNLIPQNQNTNSTVRKMCIFRQNLECLTQRKITVPAYKYYHIAIIILFLMNNPKLIDLSRDILRGIASFVFNY</sequence>
<accession>A0A6C0C619</accession>
<dbReference type="EMBL" id="MN739352">
    <property type="protein sequence ID" value="QHT00038.1"/>
    <property type="molecule type" value="Genomic_DNA"/>
</dbReference>